<dbReference type="InterPro" id="IPR011604">
    <property type="entry name" value="PDDEXK-like_dom_sf"/>
</dbReference>
<keyword evidence="3" id="KW-1185">Reference proteome</keyword>
<dbReference type="InterPro" id="IPR011335">
    <property type="entry name" value="Restrct_endonuc-II-like"/>
</dbReference>
<comment type="caution">
    <text evidence="2">The sequence shown here is derived from an EMBL/GenBank/DDBJ whole genome shotgun (WGS) entry which is preliminary data.</text>
</comment>
<evidence type="ECO:0000313" key="2">
    <source>
        <dbReference type="EMBL" id="KAK6490660.1"/>
    </source>
</evidence>
<dbReference type="Proteomes" id="UP001369086">
    <property type="component" value="Unassembled WGS sequence"/>
</dbReference>
<dbReference type="Pfam" id="PF09588">
    <property type="entry name" value="YqaJ"/>
    <property type="match status" value="1"/>
</dbReference>
<protein>
    <recommendedName>
        <fullName evidence="1">YqaJ viral recombinase domain-containing protein</fullName>
    </recommendedName>
</protein>
<proteinExistence type="predicted"/>
<dbReference type="Gene3D" id="3.90.320.10">
    <property type="match status" value="1"/>
</dbReference>
<reference evidence="2 3" key="1">
    <citation type="submission" date="2021-05" db="EMBL/GenBank/DDBJ databases">
        <authorList>
            <person name="Zahm M."/>
            <person name="Klopp C."/>
            <person name="Cabau C."/>
            <person name="Kuhl H."/>
            <person name="Suciu R."/>
            <person name="Ciorpac M."/>
            <person name="Holostenco D."/>
            <person name="Gessner J."/>
            <person name="Wuertz S."/>
            <person name="Hohne C."/>
            <person name="Stock M."/>
            <person name="Gislard M."/>
            <person name="Lluch J."/>
            <person name="Milhes M."/>
            <person name="Lampietro C."/>
            <person name="Lopez Roques C."/>
            <person name="Donnadieu C."/>
            <person name="Du K."/>
            <person name="Schartl M."/>
            <person name="Guiguen Y."/>
        </authorList>
    </citation>
    <scope>NUCLEOTIDE SEQUENCE [LARGE SCALE GENOMIC DNA]</scope>
    <source>
        <strain evidence="2">Hh-F2</strain>
        <tissue evidence="2">Blood</tissue>
    </source>
</reference>
<feature type="domain" description="YqaJ viral recombinase" evidence="1">
    <location>
        <begin position="195"/>
        <end position="319"/>
    </location>
</feature>
<sequence>MGFQSVPPVTSKMSLPQSWHIPQRTKGLNPKPVHTIKISKLKPLNNIKRKKSKKQRISEGILPTLYCPVHIPIPGLAFAEHLQSNLSSINSEAQFLKLLPNPLNPSQLSQTKFGALSHGSVLSYQQKELQSPSSDLIYITDVPVFPPFPLPSQTSNFCTVLGRSEIDYYAGLQLDLEIAKQLEIETRDQSSSKTWHAVRAERLTSSVFKRICCRVKDFERLAKTLCSYKPIQTKAMKHGLEHEPVAAKLYSEITGNNVYMCGFVVNTHAPHLGTSPDRKVYDPSEIQPYGLQEIKCPDSDTFTMCLFLKKNSFGSFSIKKSHEYYYLFI</sequence>
<evidence type="ECO:0000313" key="3">
    <source>
        <dbReference type="Proteomes" id="UP001369086"/>
    </source>
</evidence>
<dbReference type="CDD" id="cd22343">
    <property type="entry name" value="PDDEXK_lambda_exonuclease-like"/>
    <property type="match status" value="1"/>
</dbReference>
<dbReference type="InterPro" id="IPR051703">
    <property type="entry name" value="NF-kappa-B_Signaling_Reg"/>
</dbReference>
<dbReference type="SUPFAM" id="SSF52980">
    <property type="entry name" value="Restriction endonuclease-like"/>
    <property type="match status" value="1"/>
</dbReference>
<evidence type="ECO:0000259" key="1">
    <source>
        <dbReference type="Pfam" id="PF09588"/>
    </source>
</evidence>
<gene>
    <name evidence="2" type="ORF">HHUSO_G5263</name>
</gene>
<dbReference type="InterPro" id="IPR019080">
    <property type="entry name" value="YqaJ_viral_recombinase"/>
</dbReference>
<dbReference type="PANTHER" id="PTHR46609:SF7">
    <property type="match status" value="1"/>
</dbReference>
<accession>A0ABR1A264</accession>
<name>A0ABR1A264_HUSHU</name>
<dbReference type="EMBL" id="JAHFZB010000004">
    <property type="protein sequence ID" value="KAK6490660.1"/>
    <property type="molecule type" value="Genomic_DNA"/>
</dbReference>
<organism evidence="2 3">
    <name type="scientific">Huso huso</name>
    <name type="common">Beluga</name>
    <name type="synonym">Acipenser huso</name>
    <dbReference type="NCBI Taxonomy" id="61971"/>
    <lineage>
        <taxon>Eukaryota</taxon>
        <taxon>Metazoa</taxon>
        <taxon>Chordata</taxon>
        <taxon>Craniata</taxon>
        <taxon>Vertebrata</taxon>
        <taxon>Euteleostomi</taxon>
        <taxon>Actinopterygii</taxon>
        <taxon>Chondrostei</taxon>
        <taxon>Acipenseriformes</taxon>
        <taxon>Acipenseridae</taxon>
        <taxon>Huso</taxon>
    </lineage>
</organism>
<dbReference type="PANTHER" id="PTHR46609">
    <property type="entry name" value="EXONUCLEASE, PHAGE-TYPE/RECB, C-TERMINAL DOMAIN-CONTAINING PROTEIN"/>
    <property type="match status" value="1"/>
</dbReference>